<protein>
    <recommendedName>
        <fullName evidence="2">Chitin-binding type-2 domain-containing protein</fullName>
    </recommendedName>
</protein>
<name>A0A8T0I3B8_CERPU</name>
<dbReference type="AlphaFoldDB" id="A0A8T0I3B8"/>
<evidence type="ECO:0000259" key="2">
    <source>
        <dbReference type="PROSITE" id="PS50940"/>
    </source>
</evidence>
<feature type="signal peptide" evidence="1">
    <location>
        <begin position="1"/>
        <end position="29"/>
    </location>
</feature>
<reference evidence="3" key="1">
    <citation type="submission" date="2020-06" db="EMBL/GenBank/DDBJ databases">
        <title>WGS assembly of Ceratodon purpureus strain R40.</title>
        <authorList>
            <person name="Carey S.B."/>
            <person name="Jenkins J."/>
            <person name="Shu S."/>
            <person name="Lovell J.T."/>
            <person name="Sreedasyam A."/>
            <person name="Maumus F."/>
            <person name="Tiley G.P."/>
            <person name="Fernandez-Pozo N."/>
            <person name="Barry K."/>
            <person name="Chen C."/>
            <person name="Wang M."/>
            <person name="Lipzen A."/>
            <person name="Daum C."/>
            <person name="Saski C.A."/>
            <person name="Payton A.C."/>
            <person name="Mcbreen J.C."/>
            <person name="Conrad R.E."/>
            <person name="Kollar L.M."/>
            <person name="Olsson S."/>
            <person name="Huttunen S."/>
            <person name="Landis J.B."/>
            <person name="Wickett N.J."/>
            <person name="Johnson M.G."/>
            <person name="Rensing S.A."/>
            <person name="Grimwood J."/>
            <person name="Schmutz J."/>
            <person name="Mcdaniel S.F."/>
        </authorList>
    </citation>
    <scope>NUCLEOTIDE SEQUENCE</scope>
    <source>
        <strain evidence="3">R40</strain>
    </source>
</reference>
<feature type="chain" id="PRO_5035922574" description="Chitin-binding type-2 domain-containing protein" evidence="1">
    <location>
        <begin position="30"/>
        <end position="97"/>
    </location>
</feature>
<dbReference type="SUPFAM" id="SSF57625">
    <property type="entry name" value="Invertebrate chitin-binding proteins"/>
    <property type="match status" value="1"/>
</dbReference>
<dbReference type="Gene3D" id="2.170.140.10">
    <property type="entry name" value="Chitin binding domain"/>
    <property type="match status" value="1"/>
</dbReference>
<dbReference type="GO" id="GO:0005576">
    <property type="term" value="C:extracellular region"/>
    <property type="evidence" value="ECO:0007669"/>
    <property type="project" value="InterPro"/>
</dbReference>
<feature type="domain" description="Chitin-binding type-2" evidence="2">
    <location>
        <begin position="30"/>
        <end position="92"/>
    </location>
</feature>
<comment type="caution">
    <text evidence="3">The sequence shown here is derived from an EMBL/GenBank/DDBJ whole genome shotgun (WGS) entry which is preliminary data.</text>
</comment>
<keyword evidence="1" id="KW-0732">Signal</keyword>
<evidence type="ECO:0000313" key="3">
    <source>
        <dbReference type="EMBL" id="KAG0577962.1"/>
    </source>
</evidence>
<gene>
    <name evidence="3" type="ORF">KC19_5G194700</name>
</gene>
<evidence type="ECO:0000256" key="1">
    <source>
        <dbReference type="SAM" id="SignalP"/>
    </source>
</evidence>
<sequence length="97" mass="10712">MAMSFKLRPLLLGAVLVVMLLAAAKQGEATPECTEEGFFPNLDDCSRFYRCVDFDGSFTKFDFQCGPGTVFHPELITCVHPWQQDPSAECLAKDSSS</sequence>
<dbReference type="InterPro" id="IPR036508">
    <property type="entry name" value="Chitin-bd_dom_sf"/>
</dbReference>
<dbReference type="PROSITE" id="PS50940">
    <property type="entry name" value="CHIT_BIND_II"/>
    <property type="match status" value="1"/>
</dbReference>
<dbReference type="InterPro" id="IPR002557">
    <property type="entry name" value="Chitin-bd_dom"/>
</dbReference>
<dbReference type="SMART" id="SM00494">
    <property type="entry name" value="ChtBD2"/>
    <property type="match status" value="1"/>
</dbReference>
<evidence type="ECO:0000313" key="4">
    <source>
        <dbReference type="Proteomes" id="UP000822688"/>
    </source>
</evidence>
<accession>A0A8T0I3B8</accession>
<proteinExistence type="predicted"/>
<dbReference type="EMBL" id="CM026425">
    <property type="protein sequence ID" value="KAG0577962.1"/>
    <property type="molecule type" value="Genomic_DNA"/>
</dbReference>
<dbReference type="Proteomes" id="UP000822688">
    <property type="component" value="Chromosome 5"/>
</dbReference>
<dbReference type="Pfam" id="PF01607">
    <property type="entry name" value="CBM_14"/>
    <property type="match status" value="1"/>
</dbReference>
<organism evidence="3 4">
    <name type="scientific">Ceratodon purpureus</name>
    <name type="common">Fire moss</name>
    <name type="synonym">Dicranum purpureum</name>
    <dbReference type="NCBI Taxonomy" id="3225"/>
    <lineage>
        <taxon>Eukaryota</taxon>
        <taxon>Viridiplantae</taxon>
        <taxon>Streptophyta</taxon>
        <taxon>Embryophyta</taxon>
        <taxon>Bryophyta</taxon>
        <taxon>Bryophytina</taxon>
        <taxon>Bryopsida</taxon>
        <taxon>Dicranidae</taxon>
        <taxon>Pseudoditrichales</taxon>
        <taxon>Ditrichaceae</taxon>
        <taxon>Ceratodon</taxon>
    </lineage>
</organism>
<dbReference type="GO" id="GO:0008061">
    <property type="term" value="F:chitin binding"/>
    <property type="evidence" value="ECO:0007669"/>
    <property type="project" value="InterPro"/>
</dbReference>
<keyword evidence="4" id="KW-1185">Reference proteome</keyword>